<sequence length="59" mass="6473">MIEGRTHASEHIITRTARELEQLGGQGRAGPHRAVGELDPLQLVEVTRPGTLDQLNHPI</sequence>
<dbReference type="EMBL" id="CABVIE010000002">
    <property type="protein sequence ID" value="VVO62503.1"/>
    <property type="molecule type" value="Genomic_DNA"/>
</dbReference>
<accession>A0A8H2RPN7</accession>
<proteinExistence type="predicted"/>
<dbReference type="AlphaFoldDB" id="A0A8H2RPN7"/>
<evidence type="ECO:0000313" key="2">
    <source>
        <dbReference type="Proteomes" id="UP000325723"/>
    </source>
</evidence>
<evidence type="ECO:0000313" key="1">
    <source>
        <dbReference type="EMBL" id="VVO62503.1"/>
    </source>
</evidence>
<gene>
    <name evidence="1" type="ORF">PS900_00872</name>
</gene>
<dbReference type="Proteomes" id="UP000325723">
    <property type="component" value="Unassembled WGS sequence"/>
</dbReference>
<organism evidence="1 2">
    <name type="scientific">Pseudomonas fluorescens</name>
    <dbReference type="NCBI Taxonomy" id="294"/>
    <lineage>
        <taxon>Bacteria</taxon>
        <taxon>Pseudomonadati</taxon>
        <taxon>Pseudomonadota</taxon>
        <taxon>Gammaproteobacteria</taxon>
        <taxon>Pseudomonadales</taxon>
        <taxon>Pseudomonadaceae</taxon>
        <taxon>Pseudomonas</taxon>
    </lineage>
</organism>
<comment type="caution">
    <text evidence="1">The sequence shown here is derived from an EMBL/GenBank/DDBJ whole genome shotgun (WGS) entry which is preliminary data.</text>
</comment>
<protein>
    <submittedName>
        <fullName evidence="1">Uncharacterized protein</fullName>
    </submittedName>
</protein>
<name>A0A8H2RPN7_PSEFL</name>
<reference evidence="1 2" key="1">
    <citation type="submission" date="2019-09" db="EMBL/GenBank/DDBJ databases">
        <authorList>
            <person name="Chandra G."/>
            <person name="Truman W A."/>
        </authorList>
    </citation>
    <scope>NUCLEOTIDE SEQUENCE [LARGE SCALE GENOMIC DNA]</scope>
    <source>
        <strain evidence="1">PS900</strain>
    </source>
</reference>